<evidence type="ECO:0000313" key="2">
    <source>
        <dbReference type="Proteomes" id="UP001159405"/>
    </source>
</evidence>
<dbReference type="EMBL" id="CALNXK010000028">
    <property type="protein sequence ID" value="CAH3115370.1"/>
    <property type="molecule type" value="Genomic_DNA"/>
</dbReference>
<sequence>MRDCTSRHAEFELATTTALSDFPNVEAKHEEQRNCLKHLVGRIDVFEILPTGFGKSLIFQLFPRIKSKQDRMPFTIVVVTLLIAIMKDQVEYLNKIGVKRGSCEIVY</sequence>
<gene>
    <name evidence="1" type="ORF">PLOB_00023604</name>
</gene>
<dbReference type="Gene3D" id="3.40.50.300">
    <property type="entry name" value="P-loop containing nucleotide triphosphate hydrolases"/>
    <property type="match status" value="1"/>
</dbReference>
<organism evidence="1 2">
    <name type="scientific">Porites lobata</name>
    <dbReference type="NCBI Taxonomy" id="104759"/>
    <lineage>
        <taxon>Eukaryota</taxon>
        <taxon>Metazoa</taxon>
        <taxon>Cnidaria</taxon>
        <taxon>Anthozoa</taxon>
        <taxon>Hexacorallia</taxon>
        <taxon>Scleractinia</taxon>
        <taxon>Fungiina</taxon>
        <taxon>Poritidae</taxon>
        <taxon>Porites</taxon>
    </lineage>
</organism>
<name>A0ABN8NNZ3_9CNID</name>
<accession>A0ABN8NNZ3</accession>
<keyword evidence="2" id="KW-1185">Reference proteome</keyword>
<comment type="caution">
    <text evidence="1">The sequence shown here is derived from an EMBL/GenBank/DDBJ whole genome shotgun (WGS) entry which is preliminary data.</text>
</comment>
<proteinExistence type="predicted"/>
<evidence type="ECO:0000313" key="1">
    <source>
        <dbReference type="EMBL" id="CAH3115370.1"/>
    </source>
</evidence>
<dbReference type="SUPFAM" id="SSF52540">
    <property type="entry name" value="P-loop containing nucleoside triphosphate hydrolases"/>
    <property type="match status" value="1"/>
</dbReference>
<dbReference type="InterPro" id="IPR027417">
    <property type="entry name" value="P-loop_NTPase"/>
</dbReference>
<dbReference type="Proteomes" id="UP001159405">
    <property type="component" value="Unassembled WGS sequence"/>
</dbReference>
<reference evidence="1 2" key="1">
    <citation type="submission" date="2022-05" db="EMBL/GenBank/DDBJ databases">
        <authorList>
            <consortium name="Genoscope - CEA"/>
            <person name="William W."/>
        </authorList>
    </citation>
    <scope>NUCLEOTIDE SEQUENCE [LARGE SCALE GENOMIC DNA]</scope>
</reference>
<protein>
    <submittedName>
        <fullName evidence="1">Uncharacterized protein</fullName>
    </submittedName>
</protein>